<gene>
    <name evidence="3" type="ORF">GIB67_016339</name>
</gene>
<dbReference type="EMBL" id="JACGCM010001690">
    <property type="protein sequence ID" value="KAF6151527.1"/>
    <property type="molecule type" value="Genomic_DNA"/>
</dbReference>
<dbReference type="PANTHER" id="PTHR24006:SF874">
    <property type="entry name" value="UBIQUITIN CARBOXYL-TERMINAL HYDROLASE 16"/>
    <property type="match status" value="1"/>
</dbReference>
<feature type="compositionally biased region" description="Polar residues" evidence="1">
    <location>
        <begin position="24"/>
        <end position="33"/>
    </location>
</feature>
<evidence type="ECO:0000313" key="4">
    <source>
        <dbReference type="Proteomes" id="UP000541444"/>
    </source>
</evidence>
<dbReference type="Gene3D" id="3.90.70.10">
    <property type="entry name" value="Cysteine proteinases"/>
    <property type="match status" value="1"/>
</dbReference>
<evidence type="ECO:0000259" key="2">
    <source>
        <dbReference type="PROSITE" id="PS50235"/>
    </source>
</evidence>
<dbReference type="GO" id="GO:0016579">
    <property type="term" value="P:protein deubiquitination"/>
    <property type="evidence" value="ECO:0007669"/>
    <property type="project" value="InterPro"/>
</dbReference>
<organism evidence="3 4">
    <name type="scientific">Kingdonia uniflora</name>
    <dbReference type="NCBI Taxonomy" id="39325"/>
    <lineage>
        <taxon>Eukaryota</taxon>
        <taxon>Viridiplantae</taxon>
        <taxon>Streptophyta</taxon>
        <taxon>Embryophyta</taxon>
        <taxon>Tracheophyta</taxon>
        <taxon>Spermatophyta</taxon>
        <taxon>Magnoliopsida</taxon>
        <taxon>Ranunculales</taxon>
        <taxon>Circaeasteraceae</taxon>
        <taxon>Kingdonia</taxon>
    </lineage>
</organism>
<dbReference type="PANTHER" id="PTHR24006">
    <property type="entry name" value="UBIQUITIN CARBOXYL-TERMINAL HYDROLASE"/>
    <property type="match status" value="1"/>
</dbReference>
<name>A0A7J7M9G3_9MAGN</name>
<proteinExistence type="predicted"/>
<dbReference type="Proteomes" id="UP000541444">
    <property type="component" value="Unassembled WGS sequence"/>
</dbReference>
<dbReference type="Pfam" id="PF00443">
    <property type="entry name" value="UCH"/>
    <property type="match status" value="1"/>
</dbReference>
<dbReference type="GO" id="GO:0004843">
    <property type="term" value="F:cysteine-type deubiquitinase activity"/>
    <property type="evidence" value="ECO:0007669"/>
    <property type="project" value="InterPro"/>
</dbReference>
<accession>A0A7J7M9G3</accession>
<dbReference type="InterPro" id="IPR050164">
    <property type="entry name" value="Peptidase_C19"/>
</dbReference>
<dbReference type="SUPFAM" id="SSF54001">
    <property type="entry name" value="Cysteine proteinases"/>
    <property type="match status" value="1"/>
</dbReference>
<dbReference type="InterPro" id="IPR038765">
    <property type="entry name" value="Papain-like_cys_pep_sf"/>
</dbReference>
<sequence length="404" mass="44728">MSGGGERDFSNNNNNEGEDGSVLLRSTNSSPDLESQRSRKKGIRDLLKQLDRRWSGRRHNTSPIPTSTRNHLDRTNSNDHDALSDVAPPEWALLLIGCLLGLATGSTYGTRENMRFAYSGKVNLRSGTNKIALLSIAVGLPILESPNSSTLDSPFAKPLLLCRGAVTRPVGLFLSKAARFEFPRRTCFASGFVHGLGGSIVPDVKAAAARDLVIRACLAFTRPLTAYLLQGLHSKACSKKDWCFTCEFEGLIPKAKEGISPLSLMRILPHLQSIGSHLVLDVDKYAIDTMQSLCLREAGVNAKDPWAEETTLVRLIFGGYIRSKIKCMKCKGKSERHERMIDLTVEIQRDIGTLEDSLGRYTATEILDRDNKYECSRCNSYERAKKKLTVVEAPNILTIALKRF</sequence>
<reference evidence="3 4" key="1">
    <citation type="journal article" date="2020" name="IScience">
        <title>Genome Sequencing of the Endangered Kingdonia uniflora (Circaeasteraceae, Ranunculales) Reveals Potential Mechanisms of Evolutionary Specialization.</title>
        <authorList>
            <person name="Sun Y."/>
            <person name="Deng T."/>
            <person name="Zhang A."/>
            <person name="Moore M.J."/>
            <person name="Landis J.B."/>
            <person name="Lin N."/>
            <person name="Zhang H."/>
            <person name="Zhang X."/>
            <person name="Huang J."/>
            <person name="Zhang X."/>
            <person name="Sun H."/>
            <person name="Wang H."/>
        </authorList>
    </citation>
    <scope>NUCLEOTIDE SEQUENCE [LARGE SCALE GENOMIC DNA]</scope>
    <source>
        <strain evidence="3">TB1705</strain>
        <tissue evidence="3">Leaf</tissue>
    </source>
</reference>
<protein>
    <recommendedName>
        <fullName evidence="2">USP domain-containing protein</fullName>
    </recommendedName>
</protein>
<evidence type="ECO:0000313" key="3">
    <source>
        <dbReference type="EMBL" id="KAF6151527.1"/>
    </source>
</evidence>
<dbReference type="GO" id="GO:0005829">
    <property type="term" value="C:cytosol"/>
    <property type="evidence" value="ECO:0007669"/>
    <property type="project" value="TreeGrafter"/>
</dbReference>
<evidence type="ECO:0000256" key="1">
    <source>
        <dbReference type="SAM" id="MobiDB-lite"/>
    </source>
</evidence>
<dbReference type="OrthoDB" id="420187at2759"/>
<dbReference type="PROSITE" id="PS50235">
    <property type="entry name" value="USP_3"/>
    <property type="match status" value="1"/>
</dbReference>
<dbReference type="InterPro" id="IPR001394">
    <property type="entry name" value="Peptidase_C19_UCH"/>
</dbReference>
<feature type="region of interest" description="Disordered" evidence="1">
    <location>
        <begin position="1"/>
        <end position="76"/>
    </location>
</feature>
<dbReference type="InterPro" id="IPR028889">
    <property type="entry name" value="USP"/>
</dbReference>
<keyword evidence="4" id="KW-1185">Reference proteome</keyword>
<feature type="compositionally biased region" description="Basic and acidic residues" evidence="1">
    <location>
        <begin position="43"/>
        <end position="54"/>
    </location>
</feature>
<feature type="domain" description="USP" evidence="2">
    <location>
        <begin position="207"/>
        <end position="404"/>
    </location>
</feature>
<dbReference type="GO" id="GO:0005634">
    <property type="term" value="C:nucleus"/>
    <property type="evidence" value="ECO:0007669"/>
    <property type="project" value="TreeGrafter"/>
</dbReference>
<dbReference type="AlphaFoldDB" id="A0A7J7M9G3"/>
<comment type="caution">
    <text evidence="3">The sequence shown here is derived from an EMBL/GenBank/DDBJ whole genome shotgun (WGS) entry which is preliminary data.</text>
</comment>